<dbReference type="STRING" id="45607.A0A2T0FLU8"/>
<organism evidence="9 10">
    <name type="scientific">Wickerhamiella sorbophila</name>
    <dbReference type="NCBI Taxonomy" id="45607"/>
    <lineage>
        <taxon>Eukaryota</taxon>
        <taxon>Fungi</taxon>
        <taxon>Dikarya</taxon>
        <taxon>Ascomycota</taxon>
        <taxon>Saccharomycotina</taxon>
        <taxon>Dipodascomycetes</taxon>
        <taxon>Dipodascales</taxon>
        <taxon>Trichomonascaceae</taxon>
        <taxon>Wickerhamiella</taxon>
    </lineage>
</organism>
<evidence type="ECO:0000256" key="5">
    <source>
        <dbReference type="ARBA" id="ARBA00049203"/>
    </source>
</evidence>
<dbReference type="PANTHER" id="PTHR14189:SF0">
    <property type="entry name" value="PROTEIN PHOSPHATASE METHYLESTERASE 1"/>
    <property type="match status" value="1"/>
</dbReference>
<evidence type="ECO:0000256" key="3">
    <source>
        <dbReference type="ARBA" id="ARBA00022487"/>
    </source>
</evidence>
<dbReference type="GO" id="GO:0051723">
    <property type="term" value="F:protein methylesterase activity"/>
    <property type="evidence" value="ECO:0007669"/>
    <property type="project" value="UniProtKB-EC"/>
</dbReference>
<name>A0A2T0FLU8_9ASCO</name>
<protein>
    <recommendedName>
        <fullName evidence="2 6">Protein phosphatase methylesterase 1</fullName>
        <shortName evidence="6">PME-1</shortName>
        <ecNumber evidence="6">3.1.1.-</ecNumber>
    </recommendedName>
</protein>
<evidence type="ECO:0000259" key="8">
    <source>
        <dbReference type="Pfam" id="PF12697"/>
    </source>
</evidence>
<dbReference type="EC" id="3.1.1.-" evidence="6"/>
<keyword evidence="4 6" id="KW-0378">Hydrolase</keyword>
<comment type="function">
    <text evidence="6">Demethylates proteins that have been reversibly carboxymethylated.</text>
</comment>
<dbReference type="AlphaFoldDB" id="A0A2T0FLU8"/>
<feature type="active site" evidence="7">
    <location>
        <position position="134"/>
    </location>
</feature>
<dbReference type="Pfam" id="PF12697">
    <property type="entry name" value="Abhydrolase_6"/>
    <property type="match status" value="1"/>
</dbReference>
<proteinExistence type="inferred from homology"/>
<evidence type="ECO:0000256" key="2">
    <source>
        <dbReference type="ARBA" id="ARBA00020672"/>
    </source>
</evidence>
<dbReference type="Proteomes" id="UP000238350">
    <property type="component" value="Unassembled WGS sequence"/>
</dbReference>
<dbReference type="Gene3D" id="3.40.50.1820">
    <property type="entry name" value="alpha/beta hydrolase"/>
    <property type="match status" value="1"/>
</dbReference>
<feature type="domain" description="AB hydrolase-1" evidence="8">
    <location>
        <begin position="30"/>
        <end position="267"/>
    </location>
</feature>
<keyword evidence="3 6" id="KW-0719">Serine esterase</keyword>
<evidence type="ECO:0000256" key="1">
    <source>
        <dbReference type="ARBA" id="ARBA00008645"/>
    </source>
</evidence>
<evidence type="ECO:0000313" key="9">
    <source>
        <dbReference type="EMBL" id="PRT55947.1"/>
    </source>
</evidence>
<evidence type="ECO:0000256" key="4">
    <source>
        <dbReference type="ARBA" id="ARBA00022801"/>
    </source>
</evidence>
<feature type="active site" evidence="7">
    <location>
        <position position="109"/>
    </location>
</feature>
<dbReference type="PIRSF" id="PIRSF022950">
    <property type="entry name" value="PPase_methylesterase_euk"/>
    <property type="match status" value="1"/>
</dbReference>
<comment type="caution">
    <text evidence="9">The sequence shown here is derived from an EMBL/GenBank/DDBJ whole genome shotgun (WGS) entry which is preliminary data.</text>
</comment>
<dbReference type="OrthoDB" id="194865at2759"/>
<sequence>MAETVELRGQKFATYFISPPPSKPLAVFQHGIGSSRHTFTQLIDFLLASDLQPGILSFDARSHGETTPIDPSEPLDLYAETLEEDLEAIVKYYLDKYSIKAPLLIIGHSMGGNIASQLCKANRLPNVRGLVVLDAVEGYAVQSLSSMPSLVKTWPSSFASLDEAAEWGVRSRQLRSIEAARTSVPGMLKNVDGRFVWVLDLLSTKPFWDSWFKGLDQAFLGAGASRLLILAGTGRLDKDLLLGQMQGKYQLVVFNDCGHFLHEDRPNKVGLTIVDFWDRNAKPPVIPKFGKFRDD</sequence>
<dbReference type="PANTHER" id="PTHR14189">
    <property type="entry name" value="PROTEIN PHOSPHATASE METHYLESTERASE-1 RELATED"/>
    <property type="match status" value="1"/>
</dbReference>
<dbReference type="InterPro" id="IPR029058">
    <property type="entry name" value="AB_hydrolase_fold"/>
</dbReference>
<evidence type="ECO:0000313" key="10">
    <source>
        <dbReference type="Proteomes" id="UP000238350"/>
    </source>
</evidence>
<dbReference type="RefSeq" id="XP_024665892.1">
    <property type="nucleotide sequence ID" value="XM_024810124.1"/>
</dbReference>
<comment type="similarity">
    <text evidence="1 6">Belongs to the AB hydrolase superfamily.</text>
</comment>
<gene>
    <name evidence="9" type="ORF">B9G98_03567</name>
</gene>
<evidence type="ECO:0000256" key="7">
    <source>
        <dbReference type="PIRSR" id="PIRSR022950-1"/>
    </source>
</evidence>
<keyword evidence="10" id="KW-1185">Reference proteome</keyword>
<dbReference type="GeneID" id="36517315"/>
<dbReference type="SUPFAM" id="SSF53474">
    <property type="entry name" value="alpha/beta-Hydrolases"/>
    <property type="match status" value="1"/>
</dbReference>
<feature type="active site" evidence="7">
    <location>
        <position position="259"/>
    </location>
</feature>
<reference evidence="9 10" key="1">
    <citation type="submission" date="2017-04" db="EMBL/GenBank/DDBJ databases">
        <title>Genome sequencing of [Candida] sorbophila.</title>
        <authorList>
            <person name="Ahn J.O."/>
        </authorList>
    </citation>
    <scope>NUCLEOTIDE SEQUENCE [LARGE SCALE GENOMIC DNA]</scope>
    <source>
        <strain evidence="9 10">DS02</strain>
    </source>
</reference>
<comment type="catalytic activity">
    <reaction evidence="5">
        <text>[phosphatase 2A protein]-C-terminal L-leucine methyl ester + H2O = [phosphatase 2A protein]-C-terminal L-leucine + methanol + H(+)</text>
        <dbReference type="Rhea" id="RHEA:48548"/>
        <dbReference type="Rhea" id="RHEA-COMP:12134"/>
        <dbReference type="Rhea" id="RHEA-COMP:12135"/>
        <dbReference type="ChEBI" id="CHEBI:15377"/>
        <dbReference type="ChEBI" id="CHEBI:15378"/>
        <dbReference type="ChEBI" id="CHEBI:17790"/>
        <dbReference type="ChEBI" id="CHEBI:90516"/>
        <dbReference type="ChEBI" id="CHEBI:90517"/>
        <dbReference type="EC" id="3.1.1.89"/>
    </reaction>
</comment>
<accession>A0A2T0FLU8</accession>
<evidence type="ECO:0000256" key="6">
    <source>
        <dbReference type="PIRNR" id="PIRNR022950"/>
    </source>
</evidence>
<dbReference type="InterPro" id="IPR000073">
    <property type="entry name" value="AB_hydrolase_1"/>
</dbReference>
<dbReference type="EMBL" id="NDIQ01000022">
    <property type="protein sequence ID" value="PRT55947.1"/>
    <property type="molecule type" value="Genomic_DNA"/>
</dbReference>
<dbReference type="InterPro" id="IPR016812">
    <property type="entry name" value="PPase_methylesterase_euk"/>
</dbReference>